<reference evidence="1 2" key="1">
    <citation type="submission" date="2016-10" db="EMBL/GenBank/DDBJ databases">
        <authorList>
            <person name="de Groot N.N."/>
        </authorList>
    </citation>
    <scope>NUCLEOTIDE SEQUENCE [LARGE SCALE GENOMIC DNA]</scope>
    <source>
        <strain evidence="1 2">SR12</strain>
    </source>
</reference>
<dbReference type="InterPro" id="IPR011990">
    <property type="entry name" value="TPR-like_helical_dom_sf"/>
</dbReference>
<dbReference type="PANTHER" id="PTHR11102:SF147">
    <property type="entry name" value="SEL1L ADAPTOR SUBUNIT OF ERAD E3 UBIQUITIN LIGASE"/>
    <property type="match status" value="1"/>
</dbReference>
<evidence type="ECO:0000313" key="2">
    <source>
        <dbReference type="Proteomes" id="UP000199394"/>
    </source>
</evidence>
<dbReference type="InterPro" id="IPR050767">
    <property type="entry name" value="Sel1_AlgK"/>
</dbReference>
<dbReference type="OrthoDB" id="7056571at2"/>
<dbReference type="Pfam" id="PF08238">
    <property type="entry name" value="Sel1"/>
    <property type="match status" value="4"/>
</dbReference>
<dbReference type="Proteomes" id="UP000199394">
    <property type="component" value="Unassembled WGS sequence"/>
</dbReference>
<evidence type="ECO:0000313" key="1">
    <source>
        <dbReference type="EMBL" id="SEA73734.1"/>
    </source>
</evidence>
<dbReference type="SUPFAM" id="SSF81901">
    <property type="entry name" value="HCP-like"/>
    <property type="match status" value="1"/>
</dbReference>
<dbReference type="GO" id="GO:0036503">
    <property type="term" value="P:ERAD pathway"/>
    <property type="evidence" value="ECO:0007669"/>
    <property type="project" value="TreeGrafter"/>
</dbReference>
<accession>A0A1H4DLX0</accession>
<name>A0A1H4DLX0_9FIRM</name>
<dbReference type="STRING" id="81409.SAMN04515656_1262"/>
<organism evidence="1 2">
    <name type="scientific">Eubacterium aggregans</name>
    <dbReference type="NCBI Taxonomy" id="81409"/>
    <lineage>
        <taxon>Bacteria</taxon>
        <taxon>Bacillati</taxon>
        <taxon>Bacillota</taxon>
        <taxon>Clostridia</taxon>
        <taxon>Eubacteriales</taxon>
        <taxon>Eubacteriaceae</taxon>
        <taxon>Eubacterium</taxon>
    </lineage>
</organism>
<proteinExistence type="predicted"/>
<dbReference type="EMBL" id="FNRK01000026">
    <property type="protein sequence ID" value="SEA73734.1"/>
    <property type="molecule type" value="Genomic_DNA"/>
</dbReference>
<dbReference type="SMART" id="SM00671">
    <property type="entry name" value="SEL1"/>
    <property type="match status" value="3"/>
</dbReference>
<dbReference type="RefSeq" id="WP_090309098.1">
    <property type="nucleotide sequence ID" value="NZ_FNRK01000026.1"/>
</dbReference>
<evidence type="ECO:0008006" key="3">
    <source>
        <dbReference type="Google" id="ProtNLM"/>
    </source>
</evidence>
<dbReference type="InterPro" id="IPR006597">
    <property type="entry name" value="Sel1-like"/>
</dbReference>
<dbReference type="Gene3D" id="1.25.40.10">
    <property type="entry name" value="Tetratricopeptide repeat domain"/>
    <property type="match status" value="1"/>
</dbReference>
<keyword evidence="2" id="KW-1185">Reference proteome</keyword>
<dbReference type="PANTHER" id="PTHR11102">
    <property type="entry name" value="SEL-1-LIKE PROTEIN"/>
    <property type="match status" value="1"/>
</dbReference>
<dbReference type="AlphaFoldDB" id="A0A1H4DLX0"/>
<protein>
    <recommendedName>
        <fullName evidence="3">Sel1 repeat-containing protein</fullName>
    </recommendedName>
</protein>
<sequence>MDKKTRRQVIDSLLNQSNRLSMADAEKETLRQLCVQGAKEGDAAATLALGRLYYEGFTVSQDYTTARHYFEQAADLGSEWALNYLGYCHYYGRAIPVDYEKAFYYFSKSGAEGNHCALYKLGDMYRDGLYVAADQEKALSYYRQAIVRITPETAEYPNICFRIGHCVLMAGDNGVTALDALKWLHQAQEGCFYLLSQGDPYAHLSLPEIEQDIRKALSLLQTWIPQDPAVQYT</sequence>
<gene>
    <name evidence="1" type="ORF">SAMN04515656_1262</name>
</gene>